<evidence type="ECO:0000313" key="2">
    <source>
        <dbReference type="EMBL" id="MBB4349448.1"/>
    </source>
</evidence>
<dbReference type="Proteomes" id="UP000520770">
    <property type="component" value="Unassembled WGS sequence"/>
</dbReference>
<evidence type="ECO:0000256" key="1">
    <source>
        <dbReference type="SAM" id="MobiDB-lite"/>
    </source>
</evidence>
<organism evidence="4 7">
    <name type="scientific">Aliirhizobium cellulosilyticum</name>
    <dbReference type="NCBI Taxonomy" id="393664"/>
    <lineage>
        <taxon>Bacteria</taxon>
        <taxon>Pseudomonadati</taxon>
        <taxon>Pseudomonadota</taxon>
        <taxon>Alphaproteobacteria</taxon>
        <taxon>Hyphomicrobiales</taxon>
        <taxon>Rhizobiaceae</taxon>
        <taxon>Aliirhizobium</taxon>
    </lineage>
</organism>
<evidence type="ECO:0000313" key="7">
    <source>
        <dbReference type="Proteomes" id="UP000576087"/>
    </source>
</evidence>
<reference evidence="5 6" key="1">
    <citation type="submission" date="2020-08" db="EMBL/GenBank/DDBJ databases">
        <title>Genomic Encyclopedia of Type Strains, Phase IV (KMG-V): Genome sequencing to study the core and pangenomes of soil and plant-associated prokaryotes.</title>
        <authorList>
            <person name="Whitman W."/>
        </authorList>
    </citation>
    <scope>NUCLEOTIDE SEQUENCE [LARGE SCALE GENOMIC DNA]</scope>
    <source>
        <strain evidence="3 6">SEMIA 444</strain>
        <strain evidence="2 5">SEMIA 448</strain>
        <strain evidence="4 7">SEMIA 452</strain>
    </source>
</reference>
<comment type="caution">
    <text evidence="4">The sequence shown here is derived from an EMBL/GenBank/DDBJ whole genome shotgun (WGS) entry which is preliminary data.</text>
</comment>
<dbReference type="EMBL" id="JACIGW010000003">
    <property type="protein sequence ID" value="MBB4349448.1"/>
    <property type="molecule type" value="Genomic_DNA"/>
</dbReference>
<feature type="region of interest" description="Disordered" evidence="1">
    <location>
        <begin position="47"/>
        <end position="67"/>
    </location>
</feature>
<dbReference type="AlphaFoldDB" id="A0A7W6Y2D0"/>
<name>A0A7W6Y2D0_9HYPH</name>
<proteinExistence type="predicted"/>
<dbReference type="EMBL" id="JACIGY010000003">
    <property type="protein sequence ID" value="MBB4412330.1"/>
    <property type="molecule type" value="Genomic_DNA"/>
</dbReference>
<protein>
    <submittedName>
        <fullName evidence="4">Uncharacterized protein</fullName>
    </submittedName>
</protein>
<evidence type="ECO:0000313" key="5">
    <source>
        <dbReference type="Proteomes" id="UP000520770"/>
    </source>
</evidence>
<evidence type="ECO:0000313" key="4">
    <source>
        <dbReference type="EMBL" id="MBB4446961.1"/>
    </source>
</evidence>
<accession>A0A7W6Y2D0</accession>
<keyword evidence="6" id="KW-1185">Reference proteome</keyword>
<dbReference type="EMBL" id="JACIHM010000003">
    <property type="protein sequence ID" value="MBB4446961.1"/>
    <property type="molecule type" value="Genomic_DNA"/>
</dbReference>
<evidence type="ECO:0000313" key="3">
    <source>
        <dbReference type="EMBL" id="MBB4412330.1"/>
    </source>
</evidence>
<sequence length="67" mass="7616">MSDNDNRSIFDLTSEEEALRTVSLHLKRLHQVIEHASEVIERLKEVQHPLGARPGDPAEQTLSSIDR</sequence>
<gene>
    <name evidence="3" type="ORF">GGE31_002843</name>
    <name evidence="2" type="ORF">GGE33_003210</name>
    <name evidence="4" type="ORF">GGE35_002783</name>
</gene>
<dbReference type="Proteomes" id="UP000576087">
    <property type="component" value="Unassembled WGS sequence"/>
</dbReference>
<dbReference type="RefSeq" id="WP_183824712.1">
    <property type="nucleotide sequence ID" value="NZ_JACIGW010000003.1"/>
</dbReference>
<dbReference type="Proteomes" id="UP000524535">
    <property type="component" value="Unassembled WGS sequence"/>
</dbReference>
<evidence type="ECO:0000313" key="6">
    <source>
        <dbReference type="Proteomes" id="UP000524535"/>
    </source>
</evidence>